<gene>
    <name evidence="7" type="ORF">DXD17_04995</name>
</gene>
<feature type="domain" description="SpaA-like prealbumin fold" evidence="5">
    <location>
        <begin position="507"/>
        <end position="587"/>
    </location>
</feature>
<dbReference type="PANTHER" id="PTHR36108">
    <property type="entry name" value="COLOSSIN-B-RELATED"/>
    <property type="match status" value="1"/>
</dbReference>
<evidence type="ECO:0000259" key="6">
    <source>
        <dbReference type="Pfam" id="PF20610"/>
    </source>
</evidence>
<dbReference type="Gene3D" id="2.60.40.10">
    <property type="entry name" value="Immunoglobulins"/>
    <property type="match status" value="5"/>
</dbReference>
<keyword evidence="2" id="KW-0964">Secreted</keyword>
<evidence type="ECO:0000256" key="3">
    <source>
        <dbReference type="ARBA" id="ARBA00022729"/>
    </source>
</evidence>
<evidence type="ECO:0000256" key="2">
    <source>
        <dbReference type="ARBA" id="ARBA00022525"/>
    </source>
</evidence>
<reference evidence="7 8" key="1">
    <citation type="submission" date="2018-08" db="EMBL/GenBank/DDBJ databases">
        <title>A genome reference for cultivated species of the human gut microbiota.</title>
        <authorList>
            <person name="Zou Y."/>
            <person name="Xue W."/>
            <person name="Luo G."/>
        </authorList>
    </citation>
    <scope>NUCLEOTIDE SEQUENCE [LARGE SCALE GENOMIC DNA]</scope>
    <source>
        <strain evidence="7 8">TF11-7</strain>
    </source>
</reference>
<feature type="domain" description="SpaA-like prealbumin fold" evidence="5">
    <location>
        <begin position="273"/>
        <end position="349"/>
    </location>
</feature>
<feature type="domain" description="SpaA-like prealbumin fold" evidence="5">
    <location>
        <begin position="598"/>
        <end position="686"/>
    </location>
</feature>
<comment type="caution">
    <text evidence="7">The sequence shown here is derived from an EMBL/GenBank/DDBJ whole genome shotgun (WGS) entry which is preliminary data.</text>
</comment>
<dbReference type="Pfam" id="PF17802">
    <property type="entry name" value="SpaA"/>
    <property type="match status" value="5"/>
</dbReference>
<evidence type="ECO:0000313" key="8">
    <source>
        <dbReference type="Proteomes" id="UP000260793"/>
    </source>
</evidence>
<dbReference type="InterPro" id="IPR046751">
    <property type="entry name" value="TED_2"/>
</dbReference>
<keyword evidence="4" id="KW-0472">Membrane</keyword>
<dbReference type="AlphaFoldDB" id="A0A3E4LUP9"/>
<feature type="domain" description="SpaA-like prealbumin fold" evidence="5">
    <location>
        <begin position="704"/>
        <end position="794"/>
    </location>
</feature>
<dbReference type="Proteomes" id="UP000260793">
    <property type="component" value="Unassembled WGS sequence"/>
</dbReference>
<evidence type="ECO:0000313" key="7">
    <source>
        <dbReference type="EMBL" id="RGK41188.1"/>
    </source>
</evidence>
<dbReference type="Pfam" id="PF20610">
    <property type="entry name" value="TED_2"/>
    <property type="match status" value="1"/>
</dbReference>
<accession>A0A3E4LUP9</accession>
<feature type="domain" description="Thioester" evidence="6">
    <location>
        <begin position="83"/>
        <end position="218"/>
    </location>
</feature>
<name>A0A3E4LUP9_9FIRM</name>
<proteinExistence type="inferred from homology"/>
<evidence type="ECO:0000259" key="5">
    <source>
        <dbReference type="Pfam" id="PF17802"/>
    </source>
</evidence>
<evidence type="ECO:0000256" key="1">
    <source>
        <dbReference type="ARBA" id="ARBA00007257"/>
    </source>
</evidence>
<sequence length="870" mass="97583">MRKKGKFHGSLLSAVMILVILFTALGEKGISAKAETSEKEEVKEQIEEKRNRIRNAYFPEADVADRSAKEDVAVQSAEEAKTVYVECGRVIYYSGYSTNYFEAEGNSAWCLEPARGTPQSGNYTAVKLENTSDLARALYYSVAAPGEAALYQWYGSEGYWQIGDVKQGAAVAGFDERYCYSHMFLSWVYNAFDFDAAFYGTNLKRQEYYEDLKKAFQKKLEEIRALAVPDQGFCAYVINGGNGKQVMGGWTYVPHGKAKLKKSSKEPQVTEQNPAYRLNGAVYGVYTDAGCKNLTGTLTTDENGMTQELTVSPGQYYIKEKSCPTGYALDDTVYPICVLSGQTAMIEVSDIPQKNPVSLILQKKDADTGKCEASGHATLEGAEFEIRYYKGLYEEDPAKKGMKAERIWLMRTDASGKITFDPEHKVSGDAFFELSDGEAAFPLGTVTIRETKAPDGYLTEDEVVVRKILPEGTAEVVCTYEPVEVAEQVIRGDIELIKFREDTDPETEHKTPLEGIEFSLTAKSTGEVFKIVTDEKGYATTKQSGENARGNLVYDTYTVHEINPPQGMKPVQDFEVTISEEGQTFYYLLEDKQIVSPVRLVKKDAVTGKTIRVKGAKFELLDDEKKVITMKSYYPEETEHTYFETGEDGMFLLPEKLKPGTYYFREIEAPYGYLLGEDVAFEIREGHNWAEPVTVEFYDEPLMGKLEIIKTDADTGDVLEGAEFEVVAEKDIITGDGTIQIKAGETAAVLKTDEKGKAESGLLCQGTYRVREIQAPEGYIRAEKEWIVELTKDAEDDEQKEFVRKMRITNQKEKIIVEKEKKKSEPQSVKTGDPSQMKKWMMIVSAESVVLILMLLTLTRKRKKGYKKSV</sequence>
<keyword evidence="4" id="KW-0812">Transmembrane</keyword>
<evidence type="ECO:0000256" key="4">
    <source>
        <dbReference type="SAM" id="Phobius"/>
    </source>
</evidence>
<protein>
    <submittedName>
        <fullName evidence="7">Uncharacterized protein</fullName>
    </submittedName>
</protein>
<dbReference type="EMBL" id="QSQN01000010">
    <property type="protein sequence ID" value="RGK41188.1"/>
    <property type="molecule type" value="Genomic_DNA"/>
</dbReference>
<dbReference type="InterPro" id="IPR013783">
    <property type="entry name" value="Ig-like_fold"/>
</dbReference>
<feature type="transmembrane region" description="Helical" evidence="4">
    <location>
        <begin position="840"/>
        <end position="858"/>
    </location>
</feature>
<comment type="similarity">
    <text evidence="1">Belongs to the serine-aspartate repeat-containing protein (SDr) family.</text>
</comment>
<keyword evidence="3" id="KW-0732">Signal</keyword>
<dbReference type="RefSeq" id="WP_117687901.1">
    <property type="nucleotide sequence ID" value="NZ_QSQN01000010.1"/>
</dbReference>
<keyword evidence="4" id="KW-1133">Transmembrane helix</keyword>
<dbReference type="InterPro" id="IPR041033">
    <property type="entry name" value="SpaA_PFL_dom_1"/>
</dbReference>
<organism evidence="7 8">
    <name type="scientific">[Ruminococcus] lactaris</name>
    <dbReference type="NCBI Taxonomy" id="46228"/>
    <lineage>
        <taxon>Bacteria</taxon>
        <taxon>Bacillati</taxon>
        <taxon>Bacillota</taxon>
        <taxon>Clostridia</taxon>
        <taxon>Lachnospirales</taxon>
        <taxon>Lachnospiraceae</taxon>
        <taxon>Mediterraneibacter</taxon>
    </lineage>
</organism>
<dbReference type="PANTHER" id="PTHR36108:SF13">
    <property type="entry name" value="COLOSSIN-B-RELATED"/>
    <property type="match status" value="1"/>
</dbReference>
<feature type="domain" description="SpaA-like prealbumin fold" evidence="5">
    <location>
        <begin position="370"/>
        <end position="472"/>
    </location>
</feature>